<gene>
    <name evidence="1" type="ORF">GCM10010993_12880</name>
</gene>
<proteinExistence type="predicted"/>
<dbReference type="EMBL" id="BMFD01000003">
    <property type="protein sequence ID" value="GGC35390.1"/>
    <property type="molecule type" value="Genomic_DNA"/>
</dbReference>
<protein>
    <submittedName>
        <fullName evidence="1">Uncharacterized protein</fullName>
    </submittedName>
</protein>
<dbReference type="RefSeq" id="WP_188440875.1">
    <property type="nucleotide sequence ID" value="NZ_BMFD01000003.1"/>
</dbReference>
<dbReference type="Proteomes" id="UP000635885">
    <property type="component" value="Unassembled WGS sequence"/>
</dbReference>
<reference evidence="2" key="1">
    <citation type="journal article" date="2019" name="Int. J. Syst. Evol. Microbiol.">
        <title>The Global Catalogue of Microorganisms (GCM) 10K type strain sequencing project: providing services to taxonomists for standard genome sequencing and annotation.</title>
        <authorList>
            <consortium name="The Broad Institute Genomics Platform"/>
            <consortium name="The Broad Institute Genome Sequencing Center for Infectious Disease"/>
            <person name="Wu L."/>
            <person name="Ma J."/>
        </authorList>
    </citation>
    <scope>NUCLEOTIDE SEQUENCE [LARGE SCALE GENOMIC DNA]</scope>
    <source>
        <strain evidence="2">CGMCC 1.12479</strain>
    </source>
</reference>
<name>A0ABQ1M672_9BACT</name>
<evidence type="ECO:0000313" key="1">
    <source>
        <dbReference type="EMBL" id="GGC35390.1"/>
    </source>
</evidence>
<keyword evidence="2" id="KW-1185">Reference proteome</keyword>
<comment type="caution">
    <text evidence="1">The sequence shown here is derived from an EMBL/GenBank/DDBJ whole genome shotgun (WGS) entry which is preliminary data.</text>
</comment>
<accession>A0ABQ1M672</accession>
<organism evidence="1 2">
    <name type="scientific">Belliella aquatica</name>
    <dbReference type="NCBI Taxonomy" id="1323734"/>
    <lineage>
        <taxon>Bacteria</taxon>
        <taxon>Pseudomonadati</taxon>
        <taxon>Bacteroidota</taxon>
        <taxon>Cytophagia</taxon>
        <taxon>Cytophagales</taxon>
        <taxon>Cyclobacteriaceae</taxon>
        <taxon>Belliella</taxon>
    </lineage>
</organism>
<evidence type="ECO:0000313" key="2">
    <source>
        <dbReference type="Proteomes" id="UP000635885"/>
    </source>
</evidence>
<sequence>MALSSFITTKPAGIRGVRVIPITTDLEDLAMFRLIPGETLSVFEYKGRKYVELISKVPANQWEVKLRLDAISSYLKALYQ</sequence>